<dbReference type="OrthoDB" id="5085999at2759"/>
<sequence length="286" mass="31658">MLPSLLSEDYQHFSDQKVLCKTPCPFPDRTSYLKIINMDKNPRETYSHSSVYRNHSSSQKSVEEDNWESRSEPFSPTGLLGERYDLLKQEIEARSQIPNQNNSPFTRGLLGSLAESESRGYRPSYNSTRPAGGLSRATSTASSSNQYGTRRTPSVSSARTDSIYCAQAGFTPPPLLDISPTLPQRRASWRDRNLQMVRSPTGQPLLSLPETSSSQWNNAYSTPLGRSHSVAVRSSSDSWGSGSGPNTTPVSLRSSRRVSTATAPARSETWHGGDQAEPKRRGTLRR</sequence>
<feature type="compositionally biased region" description="Basic and acidic residues" evidence="1">
    <location>
        <begin position="61"/>
        <end position="71"/>
    </location>
</feature>
<dbReference type="Proteomes" id="UP000547976">
    <property type="component" value="Unassembled WGS sequence"/>
</dbReference>
<dbReference type="GeneID" id="59314555"/>
<evidence type="ECO:0000313" key="3">
    <source>
        <dbReference type="Proteomes" id="UP000547976"/>
    </source>
</evidence>
<comment type="caution">
    <text evidence="2">The sequence shown here is derived from an EMBL/GenBank/DDBJ whole genome shotgun (WGS) entry which is preliminary data.</text>
</comment>
<feature type="compositionally biased region" description="Basic and acidic residues" evidence="1">
    <location>
        <begin position="268"/>
        <end position="280"/>
    </location>
</feature>
<dbReference type="EMBL" id="JAAOAV010000001">
    <property type="protein sequence ID" value="KAF5614141.1"/>
    <property type="molecule type" value="Genomic_DNA"/>
</dbReference>
<name>A0A8H5QE12_GIBSU</name>
<evidence type="ECO:0000256" key="1">
    <source>
        <dbReference type="SAM" id="MobiDB-lite"/>
    </source>
</evidence>
<reference evidence="2 3" key="1">
    <citation type="submission" date="2020-05" db="EMBL/GenBank/DDBJ databases">
        <title>Identification and distribution of gene clusters putatively required for synthesis of sphingolipid metabolism inhibitors in phylogenetically diverse species of the filamentous fungus Fusarium.</title>
        <authorList>
            <person name="Kim H.-S."/>
            <person name="Busman M."/>
            <person name="Brown D.W."/>
            <person name="Divon H."/>
            <person name="Uhlig S."/>
            <person name="Proctor R.H."/>
        </authorList>
    </citation>
    <scope>NUCLEOTIDE SEQUENCE [LARGE SCALE GENOMIC DNA]</scope>
    <source>
        <strain evidence="2 3">NRRL 66333</strain>
    </source>
</reference>
<feature type="region of interest" description="Disordered" evidence="1">
    <location>
        <begin position="45"/>
        <end position="79"/>
    </location>
</feature>
<dbReference type="RefSeq" id="XP_036544159.1">
    <property type="nucleotide sequence ID" value="XM_036679837.1"/>
</dbReference>
<feature type="compositionally biased region" description="Polar residues" evidence="1">
    <location>
        <begin position="136"/>
        <end position="160"/>
    </location>
</feature>
<feature type="compositionally biased region" description="Low complexity" evidence="1">
    <location>
        <begin position="47"/>
        <end position="58"/>
    </location>
</feature>
<feature type="region of interest" description="Disordered" evidence="1">
    <location>
        <begin position="190"/>
        <end position="286"/>
    </location>
</feature>
<feature type="compositionally biased region" description="Polar residues" evidence="1">
    <location>
        <begin position="245"/>
        <end position="262"/>
    </location>
</feature>
<proteinExistence type="predicted"/>
<dbReference type="AlphaFoldDB" id="A0A8H5QE12"/>
<keyword evidence="3" id="KW-1185">Reference proteome</keyword>
<protein>
    <submittedName>
        <fullName evidence="2">Uncharacterized protein</fullName>
    </submittedName>
</protein>
<feature type="compositionally biased region" description="Polar residues" evidence="1">
    <location>
        <begin position="196"/>
        <end position="221"/>
    </location>
</feature>
<feature type="compositionally biased region" description="Low complexity" evidence="1">
    <location>
        <begin position="225"/>
        <end position="240"/>
    </location>
</feature>
<evidence type="ECO:0000313" key="2">
    <source>
        <dbReference type="EMBL" id="KAF5614141.1"/>
    </source>
</evidence>
<gene>
    <name evidence="2" type="ORF">FSUBG_21</name>
</gene>
<accession>A0A8H5QE12</accession>
<feature type="region of interest" description="Disordered" evidence="1">
    <location>
        <begin position="115"/>
        <end position="160"/>
    </location>
</feature>
<organism evidence="2 3">
    <name type="scientific">Gibberella subglutinans</name>
    <name type="common">Fusarium subglutinans</name>
    <dbReference type="NCBI Taxonomy" id="42677"/>
    <lineage>
        <taxon>Eukaryota</taxon>
        <taxon>Fungi</taxon>
        <taxon>Dikarya</taxon>
        <taxon>Ascomycota</taxon>
        <taxon>Pezizomycotina</taxon>
        <taxon>Sordariomycetes</taxon>
        <taxon>Hypocreomycetidae</taxon>
        <taxon>Hypocreales</taxon>
        <taxon>Nectriaceae</taxon>
        <taxon>Fusarium</taxon>
        <taxon>Fusarium fujikuroi species complex</taxon>
    </lineage>
</organism>